<protein>
    <submittedName>
        <fullName evidence="1">Uncharacterized protein</fullName>
    </submittedName>
</protein>
<organism evidence="1 2">
    <name type="scientific">Schaalia odontolytica</name>
    <dbReference type="NCBI Taxonomy" id="1660"/>
    <lineage>
        <taxon>Bacteria</taxon>
        <taxon>Bacillati</taxon>
        <taxon>Actinomycetota</taxon>
        <taxon>Actinomycetes</taxon>
        <taxon>Actinomycetales</taxon>
        <taxon>Actinomycetaceae</taxon>
        <taxon>Schaalia</taxon>
    </lineage>
</organism>
<dbReference type="Proteomes" id="UP000234198">
    <property type="component" value="Unassembled WGS sequence"/>
</dbReference>
<reference evidence="1 2" key="1">
    <citation type="submission" date="2017-12" db="EMBL/GenBank/DDBJ databases">
        <title>Phylogenetic diversity of female urinary microbiome.</title>
        <authorList>
            <person name="Thomas-White K."/>
            <person name="Wolfe A.J."/>
        </authorList>
    </citation>
    <scope>NUCLEOTIDE SEQUENCE [LARGE SCALE GENOMIC DNA]</scope>
    <source>
        <strain evidence="1 2">UMB0018</strain>
    </source>
</reference>
<dbReference type="RefSeq" id="WP_101602492.1">
    <property type="nucleotide sequence ID" value="NZ_PKKM01000021.1"/>
</dbReference>
<accession>A0A2I1HXR7</accession>
<gene>
    <name evidence="1" type="ORF">CYJ22_09905</name>
</gene>
<proteinExistence type="predicted"/>
<dbReference type="EMBL" id="PKKM01000021">
    <property type="protein sequence ID" value="PKY63647.1"/>
    <property type="molecule type" value="Genomic_DNA"/>
</dbReference>
<comment type="caution">
    <text evidence="1">The sequence shown here is derived from an EMBL/GenBank/DDBJ whole genome shotgun (WGS) entry which is preliminary data.</text>
</comment>
<name>A0A2I1HXR7_9ACTO</name>
<sequence>MTTISDDKFIEAVVSAAHRKVIELSEEHIFFNGPDPQVMIHIWHKNGCYFSGTSERNYRPGGEIRANDLTTVKQWLVMELFDHLRLSLHLEDIGIAFRWLSPAPHWSQDLETGELLYEGSSTGIIADISTRAALNLPWFMKHSPERLFEIAHIESTKEACQALFGMPRIPFAKPTDRQE</sequence>
<evidence type="ECO:0000313" key="1">
    <source>
        <dbReference type="EMBL" id="PKY63647.1"/>
    </source>
</evidence>
<dbReference type="AlphaFoldDB" id="A0A2I1HXR7"/>
<evidence type="ECO:0000313" key="2">
    <source>
        <dbReference type="Proteomes" id="UP000234198"/>
    </source>
</evidence>